<sequence length="61" mass="7139">PQNLGGSDVCYFCHKRVYVMERLSAEGKFFHRSCFKCEYCVTTLRLSSYAYDIEDGKRNCL</sequence>
<evidence type="ECO:0000259" key="5">
    <source>
        <dbReference type="PROSITE" id="PS50023"/>
    </source>
</evidence>
<dbReference type="Pfam" id="PF00412">
    <property type="entry name" value="LIM"/>
    <property type="match status" value="1"/>
</dbReference>
<dbReference type="Proteomes" id="UP000550086">
    <property type="component" value="Unassembled WGS sequence"/>
</dbReference>
<gene>
    <name evidence="6" type="primary">Mical3_2</name>
    <name evidence="6" type="ORF">JACJAC_R14512</name>
</gene>
<evidence type="ECO:0000256" key="2">
    <source>
        <dbReference type="ARBA" id="ARBA00022833"/>
    </source>
</evidence>
<accession>A0A7L2YUD5</accession>
<keyword evidence="2 4" id="KW-0862">Zinc</keyword>
<feature type="non-terminal residue" evidence="6">
    <location>
        <position position="1"/>
    </location>
</feature>
<evidence type="ECO:0000313" key="6">
    <source>
        <dbReference type="EMBL" id="NXS98165.1"/>
    </source>
</evidence>
<dbReference type="AlphaFoldDB" id="A0A7L2YUD5"/>
<feature type="non-terminal residue" evidence="6">
    <location>
        <position position="61"/>
    </location>
</feature>
<dbReference type="InterPro" id="IPR001781">
    <property type="entry name" value="Znf_LIM"/>
</dbReference>
<dbReference type="PROSITE" id="PS50023">
    <property type="entry name" value="LIM_DOMAIN_2"/>
    <property type="match status" value="1"/>
</dbReference>
<keyword evidence="3 4" id="KW-0440">LIM domain</keyword>
<dbReference type="SUPFAM" id="SSF57716">
    <property type="entry name" value="Glucocorticoid receptor-like (DNA-binding domain)"/>
    <property type="match status" value="1"/>
</dbReference>
<dbReference type="EMBL" id="VZTM01024768">
    <property type="protein sequence ID" value="NXS98165.1"/>
    <property type="molecule type" value="Genomic_DNA"/>
</dbReference>
<proteinExistence type="predicted"/>
<keyword evidence="6" id="KW-0560">Oxidoreductase</keyword>
<dbReference type="PROSITE" id="PS00478">
    <property type="entry name" value="LIM_DOMAIN_1"/>
    <property type="match status" value="1"/>
</dbReference>
<evidence type="ECO:0000256" key="3">
    <source>
        <dbReference type="ARBA" id="ARBA00023038"/>
    </source>
</evidence>
<dbReference type="PANTHER" id="PTHR24206">
    <property type="entry name" value="OS06G0237300 PROTEIN"/>
    <property type="match status" value="1"/>
</dbReference>
<dbReference type="Gene3D" id="2.10.110.10">
    <property type="entry name" value="Cysteine Rich Protein"/>
    <property type="match status" value="1"/>
</dbReference>
<evidence type="ECO:0000256" key="1">
    <source>
        <dbReference type="ARBA" id="ARBA00022723"/>
    </source>
</evidence>
<dbReference type="GO" id="GO:0004497">
    <property type="term" value="F:monooxygenase activity"/>
    <property type="evidence" value="ECO:0007669"/>
    <property type="project" value="UniProtKB-KW"/>
</dbReference>
<protein>
    <submittedName>
        <fullName evidence="6">MICA3 monooxygenase</fullName>
    </submittedName>
</protein>
<comment type="caution">
    <text evidence="6">The sequence shown here is derived from an EMBL/GenBank/DDBJ whole genome shotgun (WGS) entry which is preliminary data.</text>
</comment>
<feature type="domain" description="LIM zinc-binding" evidence="5">
    <location>
        <begin position="8"/>
        <end position="61"/>
    </location>
</feature>
<keyword evidence="6" id="KW-0503">Monooxygenase</keyword>
<name>A0A7L2YUD5_JACJC</name>
<organism evidence="6 7">
    <name type="scientific">Jacana jacana</name>
    <name type="common">Wattled jacana</name>
    <name type="synonym">Parra jacana</name>
    <dbReference type="NCBI Taxonomy" id="54508"/>
    <lineage>
        <taxon>Eukaryota</taxon>
        <taxon>Metazoa</taxon>
        <taxon>Chordata</taxon>
        <taxon>Craniata</taxon>
        <taxon>Vertebrata</taxon>
        <taxon>Euteleostomi</taxon>
        <taxon>Archelosauria</taxon>
        <taxon>Archosauria</taxon>
        <taxon>Dinosauria</taxon>
        <taxon>Saurischia</taxon>
        <taxon>Theropoda</taxon>
        <taxon>Coelurosauria</taxon>
        <taxon>Aves</taxon>
        <taxon>Neognathae</taxon>
        <taxon>Neoaves</taxon>
        <taxon>Charadriiformes</taxon>
        <taxon>Jacanidae</taxon>
        <taxon>Jacana</taxon>
    </lineage>
</organism>
<dbReference type="SMART" id="SM00132">
    <property type="entry name" value="LIM"/>
    <property type="match status" value="1"/>
</dbReference>
<keyword evidence="7" id="KW-1185">Reference proteome</keyword>
<dbReference type="OrthoDB" id="20799at2759"/>
<keyword evidence="1 4" id="KW-0479">Metal-binding</keyword>
<evidence type="ECO:0000256" key="4">
    <source>
        <dbReference type="PROSITE-ProRule" id="PRU00125"/>
    </source>
</evidence>
<evidence type="ECO:0000313" key="7">
    <source>
        <dbReference type="Proteomes" id="UP000550086"/>
    </source>
</evidence>
<reference evidence="6 7" key="1">
    <citation type="submission" date="2019-09" db="EMBL/GenBank/DDBJ databases">
        <title>Bird 10,000 Genomes (B10K) Project - Family phase.</title>
        <authorList>
            <person name="Zhang G."/>
        </authorList>
    </citation>
    <scope>NUCLEOTIDE SEQUENCE [LARGE SCALE GENOMIC DNA]</scope>
    <source>
        <strain evidence="6">B10K-DU-002-59</strain>
        <tissue evidence="6">Muscle</tissue>
    </source>
</reference>
<dbReference type="GO" id="GO:0046872">
    <property type="term" value="F:metal ion binding"/>
    <property type="evidence" value="ECO:0007669"/>
    <property type="project" value="UniProtKB-KW"/>
</dbReference>